<dbReference type="EMBL" id="JAJFAZ020000003">
    <property type="protein sequence ID" value="KAI5336732.1"/>
    <property type="molecule type" value="Genomic_DNA"/>
</dbReference>
<reference evidence="1 2" key="1">
    <citation type="journal article" date="2022" name="G3 (Bethesda)">
        <title>Whole-genome sequence and methylome profiling of the almond [Prunus dulcis (Mill.) D.A. Webb] cultivar 'Nonpareil'.</title>
        <authorList>
            <person name="D'Amico-Willman K.M."/>
            <person name="Ouma W.Z."/>
            <person name="Meulia T."/>
            <person name="Sideli G.M."/>
            <person name="Gradziel T.M."/>
            <person name="Fresnedo-Ramirez J."/>
        </authorList>
    </citation>
    <scope>NUCLEOTIDE SEQUENCE [LARGE SCALE GENOMIC DNA]</scope>
    <source>
        <strain evidence="1">Clone GOH B32 T37-40</strain>
    </source>
</reference>
<comment type="caution">
    <text evidence="1">The sequence shown here is derived from an EMBL/GenBank/DDBJ whole genome shotgun (WGS) entry which is preliminary data.</text>
</comment>
<evidence type="ECO:0000313" key="1">
    <source>
        <dbReference type="EMBL" id="KAI5336732.1"/>
    </source>
</evidence>
<dbReference type="AlphaFoldDB" id="A0AAD4W691"/>
<evidence type="ECO:0000313" key="2">
    <source>
        <dbReference type="Proteomes" id="UP001054821"/>
    </source>
</evidence>
<protein>
    <submittedName>
        <fullName evidence="1">Uncharacterized protein</fullName>
    </submittedName>
</protein>
<accession>A0AAD4W691</accession>
<sequence>MYAASNAFGVVLESFFDCEAYSLTPKVVFLRLKRMHLANMDIGVQTEYLVHLGGWDFCLVQTAYDYKRLDLQPLRITTFRIIVGSRGRMKGPAPNFSKIRDKSFGIPDITPMPGPLTKDRDFLPKFRQSLPYKWDISQNLYLHKNTIYIPNWQHAQYNFMQFTQMAFGLPIILNELPTTLTGQFMP</sequence>
<gene>
    <name evidence="1" type="ORF">L3X38_016000</name>
</gene>
<proteinExistence type="predicted"/>
<dbReference type="Proteomes" id="UP001054821">
    <property type="component" value="Chromosome 3"/>
</dbReference>
<keyword evidence="2" id="KW-1185">Reference proteome</keyword>
<organism evidence="1 2">
    <name type="scientific">Prunus dulcis</name>
    <name type="common">Almond</name>
    <name type="synonym">Amygdalus dulcis</name>
    <dbReference type="NCBI Taxonomy" id="3755"/>
    <lineage>
        <taxon>Eukaryota</taxon>
        <taxon>Viridiplantae</taxon>
        <taxon>Streptophyta</taxon>
        <taxon>Embryophyta</taxon>
        <taxon>Tracheophyta</taxon>
        <taxon>Spermatophyta</taxon>
        <taxon>Magnoliopsida</taxon>
        <taxon>eudicotyledons</taxon>
        <taxon>Gunneridae</taxon>
        <taxon>Pentapetalae</taxon>
        <taxon>rosids</taxon>
        <taxon>fabids</taxon>
        <taxon>Rosales</taxon>
        <taxon>Rosaceae</taxon>
        <taxon>Amygdaloideae</taxon>
        <taxon>Amygdaleae</taxon>
        <taxon>Prunus</taxon>
    </lineage>
</organism>
<name>A0AAD4W691_PRUDU</name>